<comment type="caution">
    <text evidence="7">The sequence shown here is derived from an EMBL/GenBank/DDBJ whole genome shotgun (WGS) entry which is preliminary data.</text>
</comment>
<reference evidence="7 8" key="1">
    <citation type="journal article" date="2018" name="Gigascience">
        <title>Genomes of trombidid mites reveal novel predicted allergens and laterally-transferred genes associated with secondary metabolism.</title>
        <authorList>
            <person name="Dong X."/>
            <person name="Chaisiri K."/>
            <person name="Xia D."/>
            <person name="Armstrong S.D."/>
            <person name="Fang Y."/>
            <person name="Donnelly M.J."/>
            <person name="Kadowaki T."/>
            <person name="McGarry J.W."/>
            <person name="Darby A.C."/>
            <person name="Makepeace B.L."/>
        </authorList>
    </citation>
    <scope>NUCLEOTIDE SEQUENCE [LARGE SCALE GENOMIC DNA]</scope>
    <source>
        <strain evidence="7">UoL-UT</strain>
    </source>
</reference>
<sequence>MYLNEKDDEIYNESLQVIIAVGYILLIFSKPRDTCLGTFKRNLFFTPNYLQFNMLRNLESPSHRVHKNLMFALIINSITLLHISLTPVFGLIFNAVLCKIVLSSQMFSTVSSINWMFVEGLVLHSRVTTSIFRKTFPFKMYYFIGWGLPAAITSFWVYCMCTNKKLASTHCWNGYNDLVYIWLIKAPCLKTIRATILLIPLFGITHLLFCFQPKDNRTFLKAYNVTNALFESTQGIFVSLFYCLLNNEVINSIRLAFRRSSARYRNRNLSRNSTSIKCSSLKVFNNGRKKDDDEYL</sequence>
<evidence type="ECO:0000256" key="5">
    <source>
        <dbReference type="SAM" id="Phobius"/>
    </source>
</evidence>
<feature type="domain" description="G-protein coupled receptors family 2 profile 2" evidence="6">
    <location>
        <begin position="52"/>
        <end position="246"/>
    </location>
</feature>
<dbReference type="PANTHER" id="PTHR45620">
    <property type="entry name" value="PDF RECEPTOR-LIKE PROTEIN-RELATED"/>
    <property type="match status" value="1"/>
</dbReference>
<feature type="transmembrane region" description="Helical" evidence="5">
    <location>
        <begin position="138"/>
        <end position="159"/>
    </location>
</feature>
<dbReference type="PANTHER" id="PTHR45620:SF15">
    <property type="entry name" value="DIURETIC HORMONE 44 RECEPTOR 1-RELATED"/>
    <property type="match status" value="1"/>
</dbReference>
<dbReference type="VEuPathDB" id="VectorBase:LDEU008550"/>
<keyword evidence="3 5" id="KW-1133">Transmembrane helix</keyword>
<dbReference type="OrthoDB" id="5967113at2759"/>
<keyword evidence="2 5" id="KW-0812">Transmembrane</keyword>
<dbReference type="GO" id="GO:0017046">
    <property type="term" value="F:peptide hormone binding"/>
    <property type="evidence" value="ECO:0007669"/>
    <property type="project" value="TreeGrafter"/>
</dbReference>
<dbReference type="GO" id="GO:0007166">
    <property type="term" value="P:cell surface receptor signaling pathway"/>
    <property type="evidence" value="ECO:0007669"/>
    <property type="project" value="InterPro"/>
</dbReference>
<dbReference type="GO" id="GO:0007188">
    <property type="term" value="P:adenylate cyclase-modulating G protein-coupled receptor signaling pathway"/>
    <property type="evidence" value="ECO:0007669"/>
    <property type="project" value="TreeGrafter"/>
</dbReference>
<dbReference type="AlphaFoldDB" id="A0A443S7H6"/>
<dbReference type="InterPro" id="IPR050332">
    <property type="entry name" value="GPCR_2"/>
</dbReference>
<dbReference type="Proteomes" id="UP000288716">
    <property type="component" value="Unassembled WGS sequence"/>
</dbReference>
<evidence type="ECO:0000256" key="4">
    <source>
        <dbReference type="ARBA" id="ARBA00023136"/>
    </source>
</evidence>
<dbReference type="Gene3D" id="1.20.1070.10">
    <property type="entry name" value="Rhodopsin 7-helix transmembrane proteins"/>
    <property type="match status" value="2"/>
</dbReference>
<dbReference type="PRINTS" id="PR00249">
    <property type="entry name" value="GPCRSECRETIN"/>
</dbReference>
<keyword evidence="7" id="KW-0675">Receptor</keyword>
<dbReference type="STRING" id="299467.A0A443S7H6"/>
<dbReference type="InterPro" id="IPR017981">
    <property type="entry name" value="GPCR_2-like_7TM"/>
</dbReference>
<feature type="transmembrane region" description="Helical" evidence="5">
    <location>
        <begin position="234"/>
        <end position="257"/>
    </location>
</feature>
<feature type="transmembrane region" description="Helical" evidence="5">
    <location>
        <begin position="194"/>
        <end position="214"/>
    </location>
</feature>
<dbReference type="InterPro" id="IPR000832">
    <property type="entry name" value="GPCR_2_secretin-like"/>
</dbReference>
<dbReference type="PROSITE" id="PS50261">
    <property type="entry name" value="G_PROTEIN_RECEP_F2_4"/>
    <property type="match status" value="1"/>
</dbReference>
<keyword evidence="4 5" id="KW-0472">Membrane</keyword>
<name>A0A443S7H6_9ACAR</name>
<evidence type="ECO:0000256" key="1">
    <source>
        <dbReference type="ARBA" id="ARBA00004141"/>
    </source>
</evidence>
<gene>
    <name evidence="7" type="ORF">B4U80_05380</name>
</gene>
<dbReference type="EMBL" id="NCKV01006360">
    <property type="protein sequence ID" value="RWS23490.1"/>
    <property type="molecule type" value="Genomic_DNA"/>
</dbReference>
<dbReference type="GO" id="GO:0005886">
    <property type="term" value="C:plasma membrane"/>
    <property type="evidence" value="ECO:0007669"/>
    <property type="project" value="TreeGrafter"/>
</dbReference>
<comment type="subcellular location">
    <subcellularLocation>
        <location evidence="1">Membrane</location>
        <topology evidence="1">Multi-pass membrane protein</topology>
    </subcellularLocation>
</comment>
<accession>A0A443S7H6</accession>
<evidence type="ECO:0000313" key="8">
    <source>
        <dbReference type="Proteomes" id="UP000288716"/>
    </source>
</evidence>
<keyword evidence="8" id="KW-1185">Reference proteome</keyword>
<feature type="transmembrane region" description="Helical" evidence="5">
    <location>
        <begin position="69"/>
        <end position="93"/>
    </location>
</feature>
<organism evidence="7 8">
    <name type="scientific">Leptotrombidium deliense</name>
    <dbReference type="NCBI Taxonomy" id="299467"/>
    <lineage>
        <taxon>Eukaryota</taxon>
        <taxon>Metazoa</taxon>
        <taxon>Ecdysozoa</taxon>
        <taxon>Arthropoda</taxon>
        <taxon>Chelicerata</taxon>
        <taxon>Arachnida</taxon>
        <taxon>Acari</taxon>
        <taxon>Acariformes</taxon>
        <taxon>Trombidiformes</taxon>
        <taxon>Prostigmata</taxon>
        <taxon>Anystina</taxon>
        <taxon>Parasitengona</taxon>
        <taxon>Trombiculoidea</taxon>
        <taxon>Trombiculidae</taxon>
        <taxon>Leptotrombidium</taxon>
    </lineage>
</organism>
<protein>
    <submittedName>
        <fullName evidence="7">Corticotropin-releasing factor receptor 2-like protein</fullName>
    </submittedName>
</protein>
<evidence type="ECO:0000256" key="3">
    <source>
        <dbReference type="ARBA" id="ARBA00022989"/>
    </source>
</evidence>
<evidence type="ECO:0000256" key="2">
    <source>
        <dbReference type="ARBA" id="ARBA00022692"/>
    </source>
</evidence>
<evidence type="ECO:0000313" key="7">
    <source>
        <dbReference type="EMBL" id="RWS23490.1"/>
    </source>
</evidence>
<dbReference type="GO" id="GO:0008528">
    <property type="term" value="F:G protein-coupled peptide receptor activity"/>
    <property type="evidence" value="ECO:0007669"/>
    <property type="project" value="TreeGrafter"/>
</dbReference>
<evidence type="ECO:0000259" key="6">
    <source>
        <dbReference type="PROSITE" id="PS50261"/>
    </source>
</evidence>
<dbReference type="Pfam" id="PF00002">
    <property type="entry name" value="7tm_2"/>
    <property type="match status" value="1"/>
</dbReference>
<proteinExistence type="predicted"/>